<keyword evidence="1" id="KW-1133">Transmembrane helix</keyword>
<dbReference type="Pfam" id="PF13576">
    <property type="entry name" value="Pentapeptide_3"/>
    <property type="match status" value="2"/>
</dbReference>
<dbReference type="EMBL" id="BMMP01000016">
    <property type="protein sequence ID" value="GGO55179.1"/>
    <property type="molecule type" value="Genomic_DNA"/>
</dbReference>
<proteinExistence type="predicted"/>
<evidence type="ECO:0008006" key="4">
    <source>
        <dbReference type="Google" id="ProtNLM"/>
    </source>
</evidence>
<organism evidence="2 3">
    <name type="scientific">Streptomyces daqingensis</name>
    <dbReference type="NCBI Taxonomy" id="1472640"/>
    <lineage>
        <taxon>Bacteria</taxon>
        <taxon>Bacillati</taxon>
        <taxon>Actinomycetota</taxon>
        <taxon>Actinomycetes</taxon>
        <taxon>Kitasatosporales</taxon>
        <taxon>Streptomycetaceae</taxon>
        <taxon>Streptomyces</taxon>
    </lineage>
</organism>
<dbReference type="InterPro" id="IPR001646">
    <property type="entry name" value="5peptide_repeat"/>
</dbReference>
<evidence type="ECO:0000313" key="2">
    <source>
        <dbReference type="EMBL" id="GGO55179.1"/>
    </source>
</evidence>
<gene>
    <name evidence="2" type="ORF">GCM10012287_45840</name>
</gene>
<dbReference type="Proteomes" id="UP000631535">
    <property type="component" value="Unassembled WGS sequence"/>
</dbReference>
<evidence type="ECO:0000313" key="3">
    <source>
        <dbReference type="Proteomes" id="UP000631535"/>
    </source>
</evidence>
<name>A0ABQ2MPP4_9ACTN</name>
<accession>A0ABQ2MPP4</accession>
<keyword evidence="3" id="KW-1185">Reference proteome</keyword>
<feature type="transmembrane region" description="Helical" evidence="1">
    <location>
        <begin position="485"/>
        <end position="505"/>
    </location>
</feature>
<comment type="caution">
    <text evidence="2">The sequence shown here is derived from an EMBL/GenBank/DDBJ whole genome shotgun (WGS) entry which is preliminary data.</text>
</comment>
<protein>
    <recommendedName>
        <fullName evidence="4">Pentapeptide repeat-containing protein</fullName>
    </recommendedName>
</protein>
<reference evidence="3" key="1">
    <citation type="journal article" date="2019" name="Int. J. Syst. Evol. Microbiol.">
        <title>The Global Catalogue of Microorganisms (GCM) 10K type strain sequencing project: providing services to taxonomists for standard genome sequencing and annotation.</title>
        <authorList>
            <consortium name="The Broad Institute Genomics Platform"/>
            <consortium name="The Broad Institute Genome Sequencing Center for Infectious Disease"/>
            <person name="Wu L."/>
            <person name="Ma J."/>
        </authorList>
    </citation>
    <scope>NUCLEOTIDE SEQUENCE [LARGE SCALE GENOMIC DNA]</scope>
    <source>
        <strain evidence="3">CGMCC 4.7178</strain>
    </source>
</reference>
<sequence>MVLHGACLAHLDGSDRETYLASLRPGSNMDHRGTVFDSALSAQLLDAVRDPADQRPRFGAVRFSRATFEGEAPFGTARFGSRASFDGATCKGSALFNSTVFGSEVRFRGATFEGEAWFDGTTFESETRFDRATFDGDALFVRATFEADAVFDEAVFGARTGFRRATFRACAGFDGATFKDVALFVRAAFKGDAWFDGATFKGGAGFDSATFKGRAGFDGATFQDGAGFGRAAFESASSVGPLACRGTLSLAKAVFSAAVTLEIAASRVDCHRTRWASTASLRLRHAVIDLSDAVLEFPVSVTAHDPGFLTTRGCPLDESGLRQAPVRGESLHGVDAAHLVLTNLNLAECRFSGTVHLDQLRMEGRCPFPLPNSQGIHWRRGLPVRHTQRLLLAEEQHWRHSRPRSDPGWLPAPPGADIVEPPALAALYRALRKSHEDSRNEPGAADFYYGEMEMRRADPTIAPAERGLLNLYWALSGYGLRAARAIAWLLAAMTATVLLMIGFGLPDTPARPYPRAAGVVGKQNPQLRADFPDRFTTARAQKAADVVINSVIFRSSGQSLTTVGRYTEMASRFAEPALLTLALLAIRGRLKR</sequence>
<keyword evidence="1" id="KW-0472">Membrane</keyword>
<keyword evidence="1" id="KW-0812">Transmembrane</keyword>
<evidence type="ECO:0000256" key="1">
    <source>
        <dbReference type="SAM" id="Phobius"/>
    </source>
</evidence>